<protein>
    <submittedName>
        <fullName evidence="4">Kinesin motor domain-containing protein</fullName>
    </submittedName>
</protein>
<dbReference type="Proteomes" id="UP000095280">
    <property type="component" value="Unplaced"/>
</dbReference>
<evidence type="ECO:0000256" key="1">
    <source>
        <dbReference type="SAM" id="Coils"/>
    </source>
</evidence>
<feature type="coiled-coil region" evidence="1">
    <location>
        <begin position="184"/>
        <end position="218"/>
    </location>
</feature>
<keyword evidence="3" id="KW-1185">Reference proteome</keyword>
<reference evidence="4" key="1">
    <citation type="submission" date="2016-11" db="UniProtKB">
        <authorList>
            <consortium name="WormBaseParasite"/>
        </authorList>
    </citation>
    <scope>IDENTIFICATION</scope>
</reference>
<name>A0A1I8FA37_9PLAT</name>
<feature type="compositionally biased region" description="Low complexity" evidence="2">
    <location>
        <begin position="230"/>
        <end position="239"/>
    </location>
</feature>
<feature type="region of interest" description="Disordered" evidence="2">
    <location>
        <begin position="218"/>
        <end position="239"/>
    </location>
</feature>
<feature type="compositionally biased region" description="Basic residues" evidence="2">
    <location>
        <begin position="7"/>
        <end position="16"/>
    </location>
</feature>
<dbReference type="WBParaSite" id="maker-unitig_26549-snap-gene-0.2-mRNA-1">
    <property type="protein sequence ID" value="maker-unitig_26549-snap-gene-0.2-mRNA-1"/>
    <property type="gene ID" value="maker-unitig_26549-snap-gene-0.2"/>
</dbReference>
<dbReference type="AlphaFoldDB" id="A0A1I8FA37"/>
<feature type="region of interest" description="Disordered" evidence="2">
    <location>
        <begin position="1"/>
        <end position="24"/>
    </location>
</feature>
<evidence type="ECO:0000313" key="3">
    <source>
        <dbReference type="Proteomes" id="UP000095280"/>
    </source>
</evidence>
<evidence type="ECO:0000313" key="4">
    <source>
        <dbReference type="WBParaSite" id="maker-unitig_26549-snap-gene-0.2-mRNA-1"/>
    </source>
</evidence>
<organism evidence="3 4">
    <name type="scientific">Macrostomum lignano</name>
    <dbReference type="NCBI Taxonomy" id="282301"/>
    <lineage>
        <taxon>Eukaryota</taxon>
        <taxon>Metazoa</taxon>
        <taxon>Spiralia</taxon>
        <taxon>Lophotrochozoa</taxon>
        <taxon>Platyhelminthes</taxon>
        <taxon>Rhabditophora</taxon>
        <taxon>Macrostomorpha</taxon>
        <taxon>Macrostomida</taxon>
        <taxon>Macrostomidae</taxon>
        <taxon>Macrostomum</taxon>
    </lineage>
</organism>
<keyword evidence="1" id="KW-0175">Coiled coil</keyword>
<accession>A0A1I8FA37</accession>
<evidence type="ECO:0000256" key="2">
    <source>
        <dbReference type="SAM" id="MobiDB-lite"/>
    </source>
</evidence>
<proteinExistence type="predicted"/>
<sequence>PATGSRSHPKTVRRHPNVADANPSRAVELAARDAAIDSLRQQRQSSQLLQQARIWSLRPGRSVRCFCQRDRPDSEINSTPGLSRAQQRMREQINQVERAVQASLLGARDRTAQAREGPPRRGTTCWLGCGEGADAVAVLSWNSSASRAASWTAKSPGSARPSPTSAALSDRQRRVALSLIRDPRAALTSRLSALQSRCQQLEREAAAAEAAAAAELEAAAFGESSRRRAASSSGPRRRG</sequence>
<feature type="region of interest" description="Disordered" evidence="2">
    <location>
        <begin position="151"/>
        <end position="171"/>
    </location>
</feature>